<sequence length="298" mass="33417">MADTEKARFPLDASVLQRLDNISLLTRRPMATGRQGRRRSPLAGSSMEFADYRRYSPGDDFRRIDWRAFARLERLFLRVFEAEENITVTILLDCSDSMYHGTPEKAGLGVAVAAALAYIALKCEDSVILGALTDRLVAYRRVSGGKNAIWSVGEFLQKLPRSGTTDLNRALYDIGRVVTAPGLTIVISDFLTPQGYQTGVRAVRQLRQEVALLQILSPDEMDPQIQGDWRLRDSEGTQSVEVSASSHILQAYRDRLARFTEELAAFAHTYMGTYTLIASDTDIVDVVQRLLRQVELVR</sequence>
<dbReference type="InterPro" id="IPR036465">
    <property type="entry name" value="vWFA_dom_sf"/>
</dbReference>
<dbReference type="InterPro" id="IPR002881">
    <property type="entry name" value="DUF58"/>
</dbReference>
<evidence type="ECO:0000313" key="2">
    <source>
        <dbReference type="EMBL" id="GCE06251.1"/>
    </source>
</evidence>
<dbReference type="Gene3D" id="3.40.50.410">
    <property type="entry name" value="von Willebrand factor, type A domain"/>
    <property type="match status" value="1"/>
</dbReference>
<feature type="domain" description="DUF58" evidence="1">
    <location>
        <begin position="51"/>
        <end position="255"/>
    </location>
</feature>
<comment type="caution">
    <text evidence="2">The sequence shown here is derived from an EMBL/GenBank/DDBJ whole genome shotgun (WGS) entry which is preliminary data.</text>
</comment>
<name>A0A401ZH95_9CHLR</name>
<dbReference type="PANTHER" id="PTHR33608:SF7">
    <property type="entry name" value="DUF58 DOMAIN-CONTAINING PROTEIN"/>
    <property type="match status" value="1"/>
</dbReference>
<dbReference type="AlphaFoldDB" id="A0A401ZH95"/>
<dbReference type="RefSeq" id="WP_126597208.1">
    <property type="nucleotide sequence ID" value="NZ_BIFQ01000001.1"/>
</dbReference>
<dbReference type="Proteomes" id="UP000287224">
    <property type="component" value="Unassembled WGS sequence"/>
</dbReference>
<proteinExistence type="predicted"/>
<dbReference type="EMBL" id="BIFQ01000001">
    <property type="protein sequence ID" value="GCE06251.1"/>
    <property type="molecule type" value="Genomic_DNA"/>
</dbReference>
<reference evidence="3" key="1">
    <citation type="submission" date="2018-12" db="EMBL/GenBank/DDBJ databases">
        <title>Tengunoibacter tsumagoiensis gen. nov., sp. nov., Dictyobacter kobayashii sp. nov., D. alpinus sp. nov., and D. joshuensis sp. nov. and description of Dictyobacteraceae fam. nov. within the order Ktedonobacterales isolated from Tengu-no-mugimeshi.</title>
        <authorList>
            <person name="Wang C.M."/>
            <person name="Zheng Y."/>
            <person name="Sakai Y."/>
            <person name="Toyoda A."/>
            <person name="Minakuchi Y."/>
            <person name="Abe K."/>
            <person name="Yokota A."/>
            <person name="Yabe S."/>
        </authorList>
    </citation>
    <scope>NUCLEOTIDE SEQUENCE [LARGE SCALE GENOMIC DNA]</scope>
    <source>
        <strain evidence="3">S-27</strain>
    </source>
</reference>
<evidence type="ECO:0000313" key="3">
    <source>
        <dbReference type="Proteomes" id="UP000287224"/>
    </source>
</evidence>
<dbReference type="SUPFAM" id="SSF53300">
    <property type="entry name" value="vWA-like"/>
    <property type="match status" value="1"/>
</dbReference>
<protein>
    <recommendedName>
        <fullName evidence="1">DUF58 domain-containing protein</fullName>
    </recommendedName>
</protein>
<evidence type="ECO:0000259" key="1">
    <source>
        <dbReference type="Pfam" id="PF01882"/>
    </source>
</evidence>
<dbReference type="PANTHER" id="PTHR33608">
    <property type="entry name" value="BLL2464 PROTEIN"/>
    <property type="match status" value="1"/>
</dbReference>
<dbReference type="Pfam" id="PF01882">
    <property type="entry name" value="DUF58"/>
    <property type="match status" value="1"/>
</dbReference>
<accession>A0A401ZH95</accession>
<organism evidence="2 3">
    <name type="scientific">Dictyobacter aurantiacus</name>
    <dbReference type="NCBI Taxonomy" id="1936993"/>
    <lineage>
        <taxon>Bacteria</taxon>
        <taxon>Bacillati</taxon>
        <taxon>Chloroflexota</taxon>
        <taxon>Ktedonobacteria</taxon>
        <taxon>Ktedonobacterales</taxon>
        <taxon>Dictyobacteraceae</taxon>
        <taxon>Dictyobacter</taxon>
    </lineage>
</organism>
<keyword evidence="3" id="KW-1185">Reference proteome</keyword>
<dbReference type="OrthoDB" id="9776116at2"/>
<gene>
    <name evidence="2" type="ORF">KDAU_35800</name>
</gene>